<dbReference type="Pfam" id="PF00096">
    <property type="entry name" value="zf-C2H2"/>
    <property type="match status" value="4"/>
</dbReference>
<dbReference type="GO" id="GO:0000977">
    <property type="term" value="F:RNA polymerase II transcription regulatory region sequence-specific DNA binding"/>
    <property type="evidence" value="ECO:0007669"/>
    <property type="project" value="TreeGrafter"/>
</dbReference>
<dbReference type="Proteomes" id="UP000197619">
    <property type="component" value="Unassembled WGS sequence"/>
</dbReference>
<keyword evidence="9" id="KW-0804">Transcription</keyword>
<evidence type="ECO:0000256" key="8">
    <source>
        <dbReference type="ARBA" id="ARBA00023015"/>
    </source>
</evidence>
<feature type="compositionally biased region" description="Low complexity" evidence="12">
    <location>
        <begin position="285"/>
        <end position="294"/>
    </location>
</feature>
<dbReference type="SMART" id="SM00355">
    <property type="entry name" value="ZnF_C2H2"/>
    <property type="match status" value="5"/>
</dbReference>
<keyword evidence="5" id="KW-0677">Repeat</keyword>
<keyword evidence="7" id="KW-0862">Zinc</keyword>
<dbReference type="SUPFAM" id="SSF109640">
    <property type="entry name" value="KRAB domain (Kruppel-associated box)"/>
    <property type="match status" value="1"/>
</dbReference>
<evidence type="ECO:0000256" key="2">
    <source>
        <dbReference type="ARBA" id="ARBA00004123"/>
    </source>
</evidence>
<dbReference type="PROSITE" id="PS50157">
    <property type="entry name" value="ZINC_FINGER_C2H2_2"/>
    <property type="match status" value="5"/>
</dbReference>
<dbReference type="SUPFAM" id="SSF57667">
    <property type="entry name" value="beta-beta-alpha zinc fingers"/>
    <property type="match status" value="4"/>
</dbReference>
<feature type="compositionally biased region" description="Basic and acidic residues" evidence="12">
    <location>
        <begin position="312"/>
        <end position="323"/>
    </location>
</feature>
<dbReference type="PROSITE" id="PS50805">
    <property type="entry name" value="KRAB"/>
    <property type="match status" value="1"/>
</dbReference>
<gene>
    <name evidence="15" type="primary">ZNF398_0</name>
    <name evidence="15" type="ORF">RLOC_00001923</name>
</gene>
<evidence type="ECO:0000256" key="7">
    <source>
        <dbReference type="ARBA" id="ARBA00022833"/>
    </source>
</evidence>
<dbReference type="GO" id="GO:0000981">
    <property type="term" value="F:DNA-binding transcription factor activity, RNA polymerase II-specific"/>
    <property type="evidence" value="ECO:0007669"/>
    <property type="project" value="TreeGrafter"/>
</dbReference>
<feature type="compositionally biased region" description="Low complexity" evidence="12">
    <location>
        <begin position="1"/>
        <end position="10"/>
    </location>
</feature>
<dbReference type="Gene3D" id="3.30.160.60">
    <property type="entry name" value="Classic Zinc Finger"/>
    <property type="match status" value="5"/>
</dbReference>
<dbReference type="GO" id="GO:0008270">
    <property type="term" value="F:zinc ion binding"/>
    <property type="evidence" value="ECO:0007669"/>
    <property type="project" value="UniProtKB-KW"/>
</dbReference>
<feature type="domain" description="KRAB" evidence="14">
    <location>
        <begin position="134"/>
        <end position="205"/>
    </location>
</feature>
<feature type="region of interest" description="Disordered" evidence="12">
    <location>
        <begin position="1"/>
        <end position="27"/>
    </location>
</feature>
<feature type="domain" description="C2H2-type" evidence="13">
    <location>
        <begin position="499"/>
        <end position="526"/>
    </location>
</feature>
<comment type="subcellular location">
    <subcellularLocation>
        <location evidence="2">Nucleus</location>
    </subcellularLocation>
</comment>
<feature type="region of interest" description="Disordered" evidence="12">
    <location>
        <begin position="189"/>
        <end position="323"/>
    </location>
</feature>
<comment type="similarity">
    <text evidence="3">Belongs to the krueppel C2H2-type zinc-finger protein family.</text>
</comment>
<dbReference type="PROSITE" id="PS00028">
    <property type="entry name" value="ZINC_FINGER_C2H2_1"/>
    <property type="match status" value="5"/>
</dbReference>
<evidence type="ECO:0000313" key="15">
    <source>
        <dbReference type="EMBL" id="OWK51913.1"/>
    </source>
</evidence>
<evidence type="ECO:0000259" key="14">
    <source>
        <dbReference type="PROSITE" id="PS50805"/>
    </source>
</evidence>
<feature type="region of interest" description="Disordered" evidence="12">
    <location>
        <begin position="356"/>
        <end position="396"/>
    </location>
</feature>
<dbReference type="GO" id="GO:0005634">
    <property type="term" value="C:nucleus"/>
    <property type="evidence" value="ECO:0007669"/>
    <property type="project" value="UniProtKB-SubCell"/>
</dbReference>
<dbReference type="PANTHER" id="PTHR24381">
    <property type="entry name" value="ZINC FINGER PROTEIN"/>
    <property type="match status" value="1"/>
</dbReference>
<reference evidence="15 16" key="1">
    <citation type="submission" date="2017-05" db="EMBL/GenBank/DDBJ databases">
        <title>Genome of assembly of the Bengalese finch, Lonchura striata domestica.</title>
        <authorList>
            <person name="Colquitt B.M."/>
            <person name="Brainard M.S."/>
        </authorList>
    </citation>
    <scope>NUCLEOTIDE SEQUENCE [LARGE SCALE GENOMIC DNA]</scope>
    <source>
        <strain evidence="15">White83orange57</strain>
    </source>
</reference>
<dbReference type="FunFam" id="3.30.160.60:FF:001119">
    <property type="entry name" value="zinc finger protein 408"/>
    <property type="match status" value="1"/>
</dbReference>
<dbReference type="InterPro" id="IPR001909">
    <property type="entry name" value="KRAB"/>
</dbReference>
<feature type="region of interest" description="Disordered" evidence="12">
    <location>
        <begin position="520"/>
        <end position="541"/>
    </location>
</feature>
<dbReference type="FunFam" id="3.30.160.60:FF:000193">
    <property type="entry name" value="Zinc finger protein 300"/>
    <property type="match status" value="1"/>
</dbReference>
<dbReference type="PANTHER" id="PTHR24381:SF269">
    <property type="entry name" value="ZINC FINGER PROTEIN 398"/>
    <property type="match status" value="1"/>
</dbReference>
<evidence type="ECO:0000259" key="13">
    <source>
        <dbReference type="PROSITE" id="PS50157"/>
    </source>
</evidence>
<keyword evidence="4" id="KW-0479">Metal-binding</keyword>
<evidence type="ECO:0000256" key="3">
    <source>
        <dbReference type="ARBA" id="ARBA00006991"/>
    </source>
</evidence>
<dbReference type="SMART" id="SM00349">
    <property type="entry name" value="KRAB"/>
    <property type="match status" value="1"/>
</dbReference>
<proteinExistence type="inferred from homology"/>
<comment type="caution">
    <text evidence="15">The sequence shown here is derived from an EMBL/GenBank/DDBJ whole genome shotgun (WGS) entry which is preliminary data.</text>
</comment>
<evidence type="ECO:0000256" key="5">
    <source>
        <dbReference type="ARBA" id="ARBA00022737"/>
    </source>
</evidence>
<dbReference type="AlphaFoldDB" id="A0A218UDW1"/>
<protein>
    <submittedName>
        <fullName evidence="15">Zinc finger protein 398</fullName>
    </submittedName>
</protein>
<dbReference type="CDD" id="cd07765">
    <property type="entry name" value="KRAB_A-box"/>
    <property type="match status" value="1"/>
</dbReference>
<name>A0A218UDW1_9PASE</name>
<evidence type="ECO:0000256" key="12">
    <source>
        <dbReference type="SAM" id="MobiDB-lite"/>
    </source>
</evidence>
<dbReference type="FunFam" id="3.30.160.60:FF:000180">
    <property type="entry name" value="Zinc finger protein 689"/>
    <property type="match status" value="1"/>
</dbReference>
<evidence type="ECO:0000313" key="16">
    <source>
        <dbReference type="Proteomes" id="UP000197619"/>
    </source>
</evidence>
<accession>A0A218UDW1</accession>
<dbReference type="EMBL" id="MUZQ01000385">
    <property type="protein sequence ID" value="OWK51913.1"/>
    <property type="molecule type" value="Genomic_DNA"/>
</dbReference>
<feature type="domain" description="C2H2-type" evidence="13">
    <location>
        <begin position="443"/>
        <end position="470"/>
    </location>
</feature>
<feature type="domain" description="C2H2-type" evidence="13">
    <location>
        <begin position="331"/>
        <end position="358"/>
    </location>
</feature>
<keyword evidence="6 11" id="KW-0863">Zinc-finger</keyword>
<dbReference type="Pfam" id="PF01352">
    <property type="entry name" value="KRAB"/>
    <property type="match status" value="1"/>
</dbReference>
<feature type="compositionally biased region" description="Acidic residues" evidence="12">
    <location>
        <begin position="189"/>
        <end position="202"/>
    </location>
</feature>
<evidence type="ECO:0000256" key="9">
    <source>
        <dbReference type="ARBA" id="ARBA00023163"/>
    </source>
</evidence>
<feature type="compositionally biased region" description="Basic and acidic residues" evidence="12">
    <location>
        <begin position="226"/>
        <end position="237"/>
    </location>
</feature>
<keyword evidence="8" id="KW-0805">Transcription regulation</keyword>
<sequence>MMEPQELGLEPPLPAPEQGPPGGGEAELPAAEISLTLVTEIQAVDRKVDTQAAQLMNLEGRMRMAETKLIGCEKTAVEFGNQLESKWTALGTLIQEYGQLQKRLENMENLLKNRNFWILRLPPGAKGEVPKVPVAFNDASFNFSEEEWKSLNEWQKELYRHIMKGNYEAVISMDAAISKPDLLTRIEQGEDPNAEDQEDSEGGETPTDPSTEEFFFPGPDDSSWGKYEETLAESHEGSEEEESMEVSGTYKQPCDEEGSESLELSRSLTGKWEEEVFSNPEEEVQSSSKSQSGSAAPQRTATGNGLRRSVRRGRDLAKKDPEEAAADKGPYICCECGQSFLDKQLFATHQKAHASEEACTSLERGESFRQKPKAKGQGPSRSKASKRPDGEKSSGFKYGFVRHQVNNMVERPYTCSQCKESFSLEVSLILHQKLHTGKGDGPLTCTYCGKDFRDLSKAIRHQRIHTGERPYQCTECGKSFIRRDHLLKHWRVHTGETPYQCPVCGKHFRYKESLNCHQKIHSRNPRPGEDSQHNLGSAGTQTDHFCVKKETKQ</sequence>
<evidence type="ECO:0000256" key="4">
    <source>
        <dbReference type="ARBA" id="ARBA00022723"/>
    </source>
</evidence>
<dbReference type="FunFam" id="3.30.160.60:FF:001602">
    <property type="entry name" value="Zinc finger protein 490"/>
    <property type="match status" value="1"/>
</dbReference>
<dbReference type="InterPro" id="IPR036051">
    <property type="entry name" value="KRAB_dom_sf"/>
</dbReference>
<dbReference type="InterPro" id="IPR036236">
    <property type="entry name" value="Znf_C2H2_sf"/>
</dbReference>
<comment type="function">
    <text evidence="1">May be involved in transcriptional regulation.</text>
</comment>
<evidence type="ECO:0000256" key="6">
    <source>
        <dbReference type="ARBA" id="ARBA00022771"/>
    </source>
</evidence>
<evidence type="ECO:0000256" key="1">
    <source>
        <dbReference type="ARBA" id="ARBA00003767"/>
    </source>
</evidence>
<dbReference type="Gene3D" id="6.10.140.140">
    <property type="match status" value="1"/>
</dbReference>
<keyword evidence="16" id="KW-1185">Reference proteome</keyword>
<organism evidence="15 16">
    <name type="scientific">Lonchura striata</name>
    <name type="common">white-rumped munia</name>
    <dbReference type="NCBI Taxonomy" id="40157"/>
    <lineage>
        <taxon>Eukaryota</taxon>
        <taxon>Metazoa</taxon>
        <taxon>Chordata</taxon>
        <taxon>Craniata</taxon>
        <taxon>Vertebrata</taxon>
        <taxon>Euteleostomi</taxon>
        <taxon>Archelosauria</taxon>
        <taxon>Archosauria</taxon>
        <taxon>Dinosauria</taxon>
        <taxon>Saurischia</taxon>
        <taxon>Theropoda</taxon>
        <taxon>Coelurosauria</taxon>
        <taxon>Aves</taxon>
        <taxon>Neognathae</taxon>
        <taxon>Neoaves</taxon>
        <taxon>Telluraves</taxon>
        <taxon>Australaves</taxon>
        <taxon>Passeriformes</taxon>
        <taxon>Passeroidea</taxon>
        <taxon>Estrildidae</taxon>
        <taxon>Estrildinae</taxon>
        <taxon>Lonchura</taxon>
    </lineage>
</organism>
<feature type="domain" description="C2H2-type" evidence="13">
    <location>
        <begin position="413"/>
        <end position="440"/>
    </location>
</feature>
<feature type="domain" description="C2H2-type" evidence="13">
    <location>
        <begin position="471"/>
        <end position="498"/>
    </location>
</feature>
<evidence type="ECO:0000256" key="10">
    <source>
        <dbReference type="ARBA" id="ARBA00023242"/>
    </source>
</evidence>
<evidence type="ECO:0000256" key="11">
    <source>
        <dbReference type="PROSITE-ProRule" id="PRU00042"/>
    </source>
</evidence>
<keyword evidence="10" id="KW-0539">Nucleus</keyword>
<dbReference type="InterPro" id="IPR013087">
    <property type="entry name" value="Znf_C2H2_type"/>
</dbReference>